<dbReference type="Pfam" id="PF11741">
    <property type="entry name" value="AMIN"/>
    <property type="match status" value="1"/>
</dbReference>
<reference evidence="5 6" key="1">
    <citation type="submission" date="2023-04" db="EMBL/GenBank/DDBJ databases">
        <title>Complete genome sequence of Alisedimentitalea scapharcae.</title>
        <authorList>
            <person name="Rong J.-C."/>
            <person name="Yi M.-L."/>
            <person name="Zhao Q."/>
        </authorList>
    </citation>
    <scope>NUCLEOTIDE SEQUENCE [LARGE SCALE GENOMIC DNA]</scope>
    <source>
        <strain evidence="5 6">KCTC 42119</strain>
    </source>
</reference>
<dbReference type="PANTHER" id="PTHR30404">
    <property type="entry name" value="N-ACETYLMURAMOYL-L-ALANINE AMIDASE"/>
    <property type="match status" value="1"/>
</dbReference>
<dbReference type="InterPro" id="IPR050695">
    <property type="entry name" value="N-acetylmuramoyl_amidase_3"/>
</dbReference>
<accession>A0ABZ2XNM5</accession>
<dbReference type="Gene3D" id="2.60.40.3500">
    <property type="match status" value="1"/>
</dbReference>
<organism evidence="5 6">
    <name type="scientific">Aliisedimentitalea scapharcae</name>
    <dbReference type="NCBI Taxonomy" id="1524259"/>
    <lineage>
        <taxon>Bacteria</taxon>
        <taxon>Pseudomonadati</taxon>
        <taxon>Pseudomonadota</taxon>
        <taxon>Alphaproteobacteria</taxon>
        <taxon>Rhodobacterales</taxon>
        <taxon>Roseobacteraceae</taxon>
        <taxon>Aliisedimentitalea</taxon>
    </lineage>
</organism>
<dbReference type="RefSeq" id="WP_406644967.1">
    <property type="nucleotide sequence ID" value="NZ_CP123584.1"/>
</dbReference>
<evidence type="ECO:0000256" key="1">
    <source>
        <dbReference type="ARBA" id="ARBA00001561"/>
    </source>
</evidence>
<dbReference type="InterPro" id="IPR021731">
    <property type="entry name" value="AMIN_dom"/>
</dbReference>
<dbReference type="Pfam" id="PF01520">
    <property type="entry name" value="Amidase_3"/>
    <property type="match status" value="1"/>
</dbReference>
<evidence type="ECO:0000256" key="2">
    <source>
        <dbReference type="ARBA" id="ARBA00011901"/>
    </source>
</evidence>
<dbReference type="InterPro" id="IPR002508">
    <property type="entry name" value="MurNAc-LAA_cat"/>
</dbReference>
<dbReference type="EC" id="3.5.1.28" evidence="2"/>
<evidence type="ECO:0000259" key="4">
    <source>
        <dbReference type="SMART" id="SM00646"/>
    </source>
</evidence>
<dbReference type="CDD" id="cd02696">
    <property type="entry name" value="MurNAc-LAA"/>
    <property type="match status" value="1"/>
</dbReference>
<evidence type="ECO:0000313" key="5">
    <source>
        <dbReference type="EMBL" id="WZK87683.1"/>
    </source>
</evidence>
<keyword evidence="3" id="KW-0378">Hydrolase</keyword>
<proteinExistence type="predicted"/>
<comment type="catalytic activity">
    <reaction evidence="1">
        <text>Hydrolyzes the link between N-acetylmuramoyl residues and L-amino acid residues in certain cell-wall glycopeptides.</text>
        <dbReference type="EC" id="3.5.1.28"/>
    </reaction>
</comment>
<dbReference type="Proteomes" id="UP001623232">
    <property type="component" value="Chromosome"/>
</dbReference>
<evidence type="ECO:0000256" key="3">
    <source>
        <dbReference type="ARBA" id="ARBA00022801"/>
    </source>
</evidence>
<evidence type="ECO:0000313" key="6">
    <source>
        <dbReference type="Proteomes" id="UP001623232"/>
    </source>
</evidence>
<dbReference type="EMBL" id="CP123584">
    <property type="protein sequence ID" value="WZK87683.1"/>
    <property type="molecule type" value="Genomic_DNA"/>
</dbReference>
<dbReference type="SMART" id="SM00646">
    <property type="entry name" value="Ami_3"/>
    <property type="match status" value="1"/>
</dbReference>
<feature type="domain" description="MurNAc-LAA" evidence="4">
    <location>
        <begin position="239"/>
        <end position="394"/>
    </location>
</feature>
<keyword evidence="6" id="KW-1185">Reference proteome</keyword>
<name>A0ABZ2XNM5_9RHOB</name>
<dbReference type="SUPFAM" id="SSF53187">
    <property type="entry name" value="Zn-dependent exopeptidases"/>
    <property type="match status" value="1"/>
</dbReference>
<gene>
    <name evidence="5" type="ORF">QEZ52_13820</name>
</gene>
<protein>
    <recommendedName>
        <fullName evidence="2">N-acetylmuramoyl-L-alanine amidase</fullName>
        <ecNumber evidence="2">3.5.1.28</ecNumber>
    </recommendedName>
</protein>
<dbReference type="Gene3D" id="3.40.630.40">
    <property type="entry name" value="Zn-dependent exopeptidases"/>
    <property type="match status" value="1"/>
</dbReference>
<dbReference type="PANTHER" id="PTHR30404:SF0">
    <property type="entry name" value="N-ACETYLMURAMOYL-L-ALANINE AMIDASE AMIC"/>
    <property type="match status" value="1"/>
</dbReference>
<sequence length="409" mass="44413">MSRFLSVWAAAIWLVVLVPAGWAQDFSALARILPQDSRITDHGRDGVSIQLSLSQGVPFRLFTLADPERLVLDFQEVDWTGLDADTLVGTDRIAQVKFGTYVPGWTRMVVQLNGPMQVGQAAMQVDDVTAGAQLTLTLHPVEMDVFDAQAGPPHDPRWDLPAAEDLVGGVDRDPDAPLRVVLDAGHGGIDPGAEVGQVIEKHLMLRFARELRDVLVRAGGFDVLLLRDGDHFVSLERRVALAHQAQADVFLSLHADALSEGLAHGATVYMLSDEASDVASAKLAERHDREDLLAGADLSTVDDQVTDVLLDLARQETRPRTYALASALVEAMAQTGGPMNRRPLRKAGFSVLKSADIPSVLIELGFLSSPRDLKNLTDPAWRAAMAGAIRSGLQEWRDADAARRALVRQ</sequence>